<dbReference type="HAMAP" id="MF_00093">
    <property type="entry name" value="Rel_fac_1"/>
    <property type="match status" value="1"/>
</dbReference>
<dbReference type="GO" id="GO:0016149">
    <property type="term" value="F:translation release factor activity, codon specific"/>
    <property type="evidence" value="ECO:0007669"/>
    <property type="project" value="InterPro"/>
</dbReference>
<dbReference type="InterPro" id="IPR045853">
    <property type="entry name" value="Pep_chain_release_fac_I_sf"/>
</dbReference>
<evidence type="ECO:0000256" key="6">
    <source>
        <dbReference type="SAM" id="Coils"/>
    </source>
</evidence>
<dbReference type="PANTHER" id="PTHR43804:SF7">
    <property type="entry name" value="LD18447P"/>
    <property type="match status" value="1"/>
</dbReference>
<dbReference type="FunFam" id="3.30.160.20:FF:000004">
    <property type="entry name" value="Peptide chain release factor 1"/>
    <property type="match status" value="1"/>
</dbReference>
<reference evidence="8" key="1">
    <citation type="submission" date="2023-03" db="EMBL/GenBank/DDBJ databases">
        <authorList>
            <person name="Steffen K."/>
            <person name="Cardenas P."/>
        </authorList>
    </citation>
    <scope>NUCLEOTIDE SEQUENCE</scope>
</reference>
<organism evidence="8 9">
    <name type="scientific">Geodia barretti</name>
    <name type="common">Barrett's horny sponge</name>
    <dbReference type="NCBI Taxonomy" id="519541"/>
    <lineage>
        <taxon>Eukaryota</taxon>
        <taxon>Metazoa</taxon>
        <taxon>Porifera</taxon>
        <taxon>Demospongiae</taxon>
        <taxon>Heteroscleromorpha</taxon>
        <taxon>Tetractinellida</taxon>
        <taxon>Astrophorina</taxon>
        <taxon>Geodiidae</taxon>
        <taxon>Geodia</taxon>
    </lineage>
</organism>
<comment type="similarity">
    <text evidence="2">Belongs to the prokaryotic/mitochondrial release factor family.</text>
</comment>
<dbReference type="EMBL" id="CASHTH010001466">
    <property type="protein sequence ID" value="CAI8015698.1"/>
    <property type="molecule type" value="Genomic_DNA"/>
</dbReference>
<dbReference type="SMART" id="SM00937">
    <property type="entry name" value="PCRF"/>
    <property type="match status" value="1"/>
</dbReference>
<sequence length="357" mass="40308">MTMQERLEAIEQRYDKIDSLMADPEVSADYTRIQTLAKEQSSIRTIVELSREYREAQTQLVEVHALIREESDSEMIALAREEELELQADIERVESDLRIELIPKDPNDEKNVILEIRAGTGGDEAGLFASDLYRMYTRYAQRNGWKTEVIDVNQTGLGAIKEIVFELRGRGAYSRLKHESGGHRVQRVPVTESSGRIHTSAATVAVLPEAEEVDVDIKPEELDIDIFRAGGHGGQNVQKVETAVRITHVPTGIVATCQDERSQLKNREKAMAVLRSRLLAREIERQHQKISEVRRNQVGSGDRSQRVRTYNFPQGRVTDHRVNLSSYSLESVLDGDIDEFINALIQQEQADALAFGG</sequence>
<dbReference type="NCBIfam" id="NF001859">
    <property type="entry name" value="PRK00591.1"/>
    <property type="match status" value="1"/>
</dbReference>
<keyword evidence="6" id="KW-0175">Coiled coil</keyword>
<evidence type="ECO:0000313" key="8">
    <source>
        <dbReference type="EMBL" id="CAI8015698.1"/>
    </source>
</evidence>
<keyword evidence="9" id="KW-1185">Reference proteome</keyword>
<dbReference type="SUPFAM" id="SSF75620">
    <property type="entry name" value="Release factor"/>
    <property type="match status" value="1"/>
</dbReference>
<proteinExistence type="inferred from homology"/>
<keyword evidence="3" id="KW-0488">Methylation</keyword>
<comment type="caution">
    <text evidence="8">The sequence shown here is derived from an EMBL/GenBank/DDBJ whole genome shotgun (WGS) entry which is preliminary data.</text>
</comment>
<evidence type="ECO:0000259" key="7">
    <source>
        <dbReference type="SMART" id="SM00937"/>
    </source>
</evidence>
<dbReference type="InterPro" id="IPR005139">
    <property type="entry name" value="PCRF"/>
</dbReference>
<evidence type="ECO:0000256" key="5">
    <source>
        <dbReference type="ARBA" id="ARBA00022917"/>
    </source>
</evidence>
<dbReference type="Pfam" id="PF03462">
    <property type="entry name" value="PCRF"/>
    <property type="match status" value="1"/>
</dbReference>
<protein>
    <submittedName>
        <fullName evidence="8">Peptide chain release factor 1</fullName>
    </submittedName>
</protein>
<dbReference type="GO" id="GO:0005829">
    <property type="term" value="C:cytosol"/>
    <property type="evidence" value="ECO:0007669"/>
    <property type="project" value="UniProtKB-ARBA"/>
</dbReference>
<keyword evidence="4" id="KW-0963">Cytoplasm</keyword>
<evidence type="ECO:0000256" key="2">
    <source>
        <dbReference type="ARBA" id="ARBA00010835"/>
    </source>
</evidence>
<comment type="subcellular location">
    <subcellularLocation>
        <location evidence="1">Cytoplasm</location>
    </subcellularLocation>
</comment>
<gene>
    <name evidence="8" type="ORF">GBAR_LOCUS9682</name>
</gene>
<feature type="coiled-coil region" evidence="6">
    <location>
        <begin position="46"/>
        <end position="96"/>
    </location>
</feature>
<evidence type="ECO:0000313" key="9">
    <source>
        <dbReference type="Proteomes" id="UP001174909"/>
    </source>
</evidence>
<evidence type="ECO:0000256" key="3">
    <source>
        <dbReference type="ARBA" id="ARBA00022481"/>
    </source>
</evidence>
<dbReference type="InterPro" id="IPR000352">
    <property type="entry name" value="Pep_chain_release_fac_I"/>
</dbReference>
<accession>A0AA35WBX9</accession>
<dbReference type="GO" id="GO:0070126">
    <property type="term" value="P:mitochondrial translational termination"/>
    <property type="evidence" value="ECO:0007669"/>
    <property type="project" value="UniProtKB-ARBA"/>
</dbReference>
<dbReference type="InterPro" id="IPR004373">
    <property type="entry name" value="RF-1"/>
</dbReference>
<dbReference type="InterPro" id="IPR050057">
    <property type="entry name" value="Prokaryotic/Mito_RF"/>
</dbReference>
<dbReference type="Pfam" id="PF00472">
    <property type="entry name" value="RF-1"/>
    <property type="match status" value="1"/>
</dbReference>
<dbReference type="Gene3D" id="6.10.140.1950">
    <property type="match status" value="1"/>
</dbReference>
<dbReference type="FunFam" id="3.30.70.1660:FF:000002">
    <property type="entry name" value="Peptide chain release factor 1"/>
    <property type="match status" value="1"/>
</dbReference>
<dbReference type="Proteomes" id="UP001174909">
    <property type="component" value="Unassembled WGS sequence"/>
</dbReference>
<dbReference type="FunFam" id="3.30.70.1660:FF:000004">
    <property type="entry name" value="Peptide chain release factor 1"/>
    <property type="match status" value="1"/>
</dbReference>
<dbReference type="Gene3D" id="3.30.160.20">
    <property type="match status" value="1"/>
</dbReference>
<dbReference type="GO" id="GO:0005739">
    <property type="term" value="C:mitochondrion"/>
    <property type="evidence" value="ECO:0007669"/>
    <property type="project" value="GOC"/>
</dbReference>
<name>A0AA35WBX9_GEOBA</name>
<feature type="domain" description="Peptide chain release factor" evidence="7">
    <location>
        <begin position="65"/>
        <end position="179"/>
    </location>
</feature>
<keyword evidence="5" id="KW-0648">Protein biosynthesis</keyword>
<dbReference type="AlphaFoldDB" id="A0AA35WBX9"/>
<dbReference type="PANTHER" id="PTHR43804">
    <property type="entry name" value="LD18447P"/>
    <property type="match status" value="1"/>
</dbReference>
<evidence type="ECO:0000256" key="1">
    <source>
        <dbReference type="ARBA" id="ARBA00004496"/>
    </source>
</evidence>
<dbReference type="Gene3D" id="3.30.70.1660">
    <property type="match status" value="1"/>
</dbReference>
<evidence type="ECO:0000256" key="4">
    <source>
        <dbReference type="ARBA" id="ARBA00022490"/>
    </source>
</evidence>
<dbReference type="NCBIfam" id="TIGR00019">
    <property type="entry name" value="prfA"/>
    <property type="match status" value="1"/>
</dbReference>